<sequence>MTWWCRTTGVNHSHPERVQQMSFQKSASNFKKGFAAAGVLMGLSFLGFFASIKYTERLQREHWRKKREILRQRETSERGS</sequence>
<dbReference type="EMBL" id="APAU02000057">
    <property type="protein sequence ID" value="EUB58695.1"/>
    <property type="molecule type" value="Genomic_DNA"/>
</dbReference>
<dbReference type="Proteomes" id="UP000492820">
    <property type="component" value="Unassembled WGS sequence"/>
</dbReference>
<dbReference type="OMA" id="VQQMSFQ"/>
<reference evidence="2 5" key="2">
    <citation type="journal article" date="2013" name="Nature">
        <title>The genomes of four tapeworm species reveal adaptations to parasitism.</title>
        <authorList>
            <person name="Tsai I.J."/>
            <person name="Zarowiecki M."/>
            <person name="Holroyd N."/>
            <person name="Garciarrubio A."/>
            <person name="Sanchez-Flores A."/>
            <person name="Brooks K.L."/>
            <person name="Tracey A."/>
            <person name="Bobes R.J."/>
            <person name="Fragoso G."/>
            <person name="Sciutto E."/>
            <person name="Aslett M."/>
            <person name="Beasley H."/>
            <person name="Bennett H.M."/>
            <person name="Cai J."/>
            <person name="Camicia F."/>
            <person name="Clark R."/>
            <person name="Cucher M."/>
            <person name="De Silva N."/>
            <person name="Day T.A."/>
            <person name="Deplazes P."/>
            <person name="Estrada K."/>
            <person name="Fernandez C."/>
            <person name="Holland P.W."/>
            <person name="Hou J."/>
            <person name="Hu S."/>
            <person name="Huckvale T."/>
            <person name="Hung S.S."/>
            <person name="Kamenetzky L."/>
            <person name="Keane J.A."/>
            <person name="Kiss F."/>
            <person name="Koziol U."/>
            <person name="Lambert O."/>
            <person name="Liu K."/>
            <person name="Luo X."/>
            <person name="Luo Y."/>
            <person name="Macchiaroli N."/>
            <person name="Nichol S."/>
            <person name="Paps J."/>
            <person name="Parkinson J."/>
            <person name="Pouchkina-Stantcheva N."/>
            <person name="Riddiford N."/>
            <person name="Rosenzvit M."/>
            <person name="Salinas G."/>
            <person name="Wasmuth J.D."/>
            <person name="Zamanian M."/>
            <person name="Zheng Y."/>
            <person name="Cai X."/>
            <person name="Soberon X."/>
            <person name="Olson P.D."/>
            <person name="Laclette J.P."/>
            <person name="Brehm K."/>
            <person name="Berriman M."/>
            <person name="Garciarrubio A."/>
            <person name="Bobes R.J."/>
            <person name="Fragoso G."/>
            <person name="Sanchez-Flores A."/>
            <person name="Estrada K."/>
            <person name="Cevallos M.A."/>
            <person name="Morett E."/>
            <person name="Gonzalez V."/>
            <person name="Portillo T."/>
            <person name="Ochoa-Leyva A."/>
            <person name="Jose M.V."/>
            <person name="Sciutto E."/>
            <person name="Landa A."/>
            <person name="Jimenez L."/>
            <person name="Valdes V."/>
            <person name="Carrero J.C."/>
            <person name="Larralde C."/>
            <person name="Morales-Montor J."/>
            <person name="Limon-Lason J."/>
            <person name="Soberon X."/>
            <person name="Laclette J.P."/>
        </authorList>
    </citation>
    <scope>NUCLEOTIDE SEQUENCE [LARGE SCALE GENOMIC DNA]</scope>
</reference>
<evidence type="ECO:0000313" key="2">
    <source>
        <dbReference type="EMBL" id="CDS17700.1"/>
    </source>
</evidence>
<keyword evidence="4" id="KW-1185">Reference proteome</keyword>
<reference evidence="3 4" key="1">
    <citation type="journal article" date="2013" name="Nat. Genet.">
        <title>The genome of the hydatid tapeworm Echinococcus granulosus.</title>
        <authorList>
            <person name="Zheng H."/>
            <person name="Zhang W."/>
            <person name="Zhang L."/>
            <person name="Zhang Z."/>
            <person name="Li J."/>
            <person name="Lu G."/>
            <person name="Zhu Y."/>
            <person name="Wang Y."/>
            <person name="Huang Y."/>
            <person name="Liu J."/>
            <person name="Kang H."/>
            <person name="Chen J."/>
            <person name="Wang L."/>
            <person name="Chen A."/>
            <person name="Yu S."/>
            <person name="Gao Z."/>
            <person name="Jin L."/>
            <person name="Gu W."/>
            <person name="Wang Z."/>
            <person name="Zhao L."/>
            <person name="Shi B."/>
            <person name="Wen H."/>
            <person name="Lin R."/>
            <person name="Jones M.K."/>
            <person name="Brejova B."/>
            <person name="Vinar T."/>
            <person name="Zhao G."/>
            <person name="McManus D.P."/>
            <person name="Chen Z."/>
            <person name="Zhou Y."/>
            <person name="Wang S."/>
        </authorList>
    </citation>
    <scope>NUCLEOTIDE SEQUENCE [LARGE SCALE GENOMIC DNA]</scope>
</reference>
<keyword evidence="1" id="KW-1133">Transmembrane helix</keyword>
<evidence type="ECO:0000313" key="6">
    <source>
        <dbReference type="WBParaSite" id="EgrG_001046400"/>
    </source>
</evidence>
<evidence type="ECO:0000313" key="3">
    <source>
        <dbReference type="EMBL" id="EUB58695.1"/>
    </source>
</evidence>
<dbReference type="EMBL" id="LK028577">
    <property type="protein sequence ID" value="CDS17700.1"/>
    <property type="molecule type" value="Genomic_DNA"/>
</dbReference>
<dbReference type="RefSeq" id="XP_024349891.1">
    <property type="nucleotide sequence ID" value="XM_024495730.1"/>
</dbReference>
<keyword evidence="1" id="KW-0472">Membrane</keyword>
<dbReference type="GeneID" id="36342196"/>
<accession>U6J315</accession>
<name>U6J315_ECHGR</name>
<gene>
    <name evidence="3 6" type="ORF">EGR_06481</name>
    <name evidence="2" type="ORF">EgrG_001046400</name>
</gene>
<organism evidence="3 4">
    <name type="scientific">Echinococcus granulosus</name>
    <name type="common">Hydatid tapeworm</name>
    <dbReference type="NCBI Taxonomy" id="6210"/>
    <lineage>
        <taxon>Eukaryota</taxon>
        <taxon>Metazoa</taxon>
        <taxon>Spiralia</taxon>
        <taxon>Lophotrochozoa</taxon>
        <taxon>Platyhelminthes</taxon>
        <taxon>Cestoda</taxon>
        <taxon>Eucestoda</taxon>
        <taxon>Cyclophyllidea</taxon>
        <taxon>Taeniidae</taxon>
        <taxon>Echinococcus</taxon>
        <taxon>Echinococcus granulosus group</taxon>
    </lineage>
</organism>
<proteinExistence type="predicted"/>
<reference evidence="6" key="4">
    <citation type="submission" date="2020-10" db="UniProtKB">
        <authorList>
            <consortium name="WormBaseParasite"/>
        </authorList>
    </citation>
    <scope>IDENTIFICATION</scope>
</reference>
<dbReference type="OrthoDB" id="10312217at2759"/>
<dbReference type="Proteomes" id="UP000019149">
    <property type="component" value="Unassembled WGS sequence"/>
</dbReference>
<evidence type="ECO:0000313" key="5">
    <source>
        <dbReference type="Proteomes" id="UP000492820"/>
    </source>
</evidence>
<evidence type="ECO:0000256" key="1">
    <source>
        <dbReference type="SAM" id="Phobius"/>
    </source>
</evidence>
<protein>
    <submittedName>
        <fullName evidence="3 6">Uncharacterized protein</fullName>
    </submittedName>
</protein>
<feature type="transmembrane region" description="Helical" evidence="1">
    <location>
        <begin position="34"/>
        <end position="55"/>
    </location>
</feature>
<dbReference type="WBParaSite" id="EgrG_001046400">
    <property type="protein sequence ID" value="EgrG_001046400"/>
    <property type="gene ID" value="EgrG_001046400"/>
</dbReference>
<evidence type="ECO:0000313" key="4">
    <source>
        <dbReference type="Proteomes" id="UP000019149"/>
    </source>
</evidence>
<dbReference type="CTD" id="36342196"/>
<keyword evidence="1" id="KW-0812">Transmembrane</keyword>
<dbReference type="KEGG" id="egl:EGR_06481"/>
<dbReference type="AlphaFoldDB" id="U6J315"/>
<reference evidence="2" key="3">
    <citation type="submission" date="2014-06" db="EMBL/GenBank/DDBJ databases">
        <authorList>
            <person name="Aslett M."/>
        </authorList>
    </citation>
    <scope>NUCLEOTIDE SEQUENCE</scope>
</reference>